<dbReference type="InterPro" id="IPR032093">
    <property type="entry name" value="PhoD_N"/>
</dbReference>
<evidence type="ECO:0000259" key="2">
    <source>
        <dbReference type="Pfam" id="PF09423"/>
    </source>
</evidence>
<dbReference type="AlphaFoldDB" id="A0A5P9NPQ4"/>
<reference evidence="4 5" key="1">
    <citation type="submission" date="2019-02" db="EMBL/GenBank/DDBJ databases">
        <authorList>
            <person name="Li S.-H."/>
        </authorList>
    </citation>
    <scope>NUCLEOTIDE SEQUENCE [LARGE SCALE GENOMIC DNA]</scope>
    <source>
        <strain evidence="4 5">IMCC14385</strain>
    </source>
</reference>
<feature type="compositionally biased region" description="Basic and acidic residues" evidence="1">
    <location>
        <begin position="245"/>
        <end position="258"/>
    </location>
</feature>
<dbReference type="InterPro" id="IPR029052">
    <property type="entry name" value="Metallo-depent_PP-like"/>
</dbReference>
<dbReference type="Gene3D" id="2.60.40.380">
    <property type="entry name" value="Purple acid phosphatase-like, N-terminal"/>
    <property type="match status" value="1"/>
</dbReference>
<feature type="domain" description="PhoD-like phosphatase metallophosphatase" evidence="2">
    <location>
        <begin position="139"/>
        <end position="525"/>
    </location>
</feature>
<organism evidence="4 5">
    <name type="scientific">Halioglobus maricola</name>
    <dbReference type="NCBI Taxonomy" id="2601894"/>
    <lineage>
        <taxon>Bacteria</taxon>
        <taxon>Pseudomonadati</taxon>
        <taxon>Pseudomonadota</taxon>
        <taxon>Gammaproteobacteria</taxon>
        <taxon>Cellvibrionales</taxon>
        <taxon>Halieaceae</taxon>
        <taxon>Halioglobus</taxon>
    </lineage>
</organism>
<dbReference type="Pfam" id="PF16655">
    <property type="entry name" value="PhoD_N"/>
    <property type="match status" value="1"/>
</dbReference>
<name>A0A5P9NPQ4_9GAMM</name>
<evidence type="ECO:0000259" key="3">
    <source>
        <dbReference type="Pfam" id="PF16655"/>
    </source>
</evidence>
<keyword evidence="5" id="KW-1185">Reference proteome</keyword>
<sequence>MSKIRRRSVLKGMSATAVLPVIGCASGPEAPADAGLRFAHGVASGDPDQDSVVLWTRVSGASGTVLGQWQVATDAHFSAVVAEGDFSTDAARDWTVKVVPQGLPAGGSFYYRFNVGDVYSMPGRTRTLPTGHVASLGIAIASCSNIPFGYFNAYETIALDPAVDLVLHLGDYIYEYGPDGYGGKSGVALGREHLPRKEIVSLDDYRQRHGQYKADPQSQAMHSNHPLIAIWDDHESTNNPWTDGAENHQPETEGDWNRRRDDSLQAYYEWMPVREPGKGGSRADYWRHLRFGDLASLITLETRLTGRDEQLDYEDHLERLKTEDDVHRFYREDLWDPEREMMSAEGKAFTAAALAESVEAGRPWRIIGNQVLMARWLAPKISEQQLAEMGVEPGTGLYDYATRFRPLGEAGLPLNLDAWDGYPHAREAFYGMASATGATDLLVLTGDTHASWQNQLFDARGKAMGLELGTTGITSPGPFSDLGQEEAQAMNQLLADASPEVLWTEGQSNGYVRLVLNHSEATVDYVGVSNIKSREYKPFSLRQTRIRKSGDTLIYT</sequence>
<dbReference type="InterPro" id="IPR052900">
    <property type="entry name" value="Phospholipid_Metab_Enz"/>
</dbReference>
<dbReference type="InterPro" id="IPR038607">
    <property type="entry name" value="PhoD-like_sf"/>
</dbReference>
<dbReference type="Pfam" id="PF09423">
    <property type="entry name" value="PhoD"/>
    <property type="match status" value="1"/>
</dbReference>
<dbReference type="Proteomes" id="UP000326287">
    <property type="component" value="Chromosome"/>
</dbReference>
<dbReference type="InterPro" id="IPR006311">
    <property type="entry name" value="TAT_signal"/>
</dbReference>
<evidence type="ECO:0000313" key="4">
    <source>
        <dbReference type="EMBL" id="QFU76878.1"/>
    </source>
</evidence>
<dbReference type="KEGG" id="halc:EY643_15145"/>
<dbReference type="RefSeq" id="WP_153240020.1">
    <property type="nucleotide sequence ID" value="NZ_CP036422.1"/>
</dbReference>
<dbReference type="EMBL" id="CP036422">
    <property type="protein sequence ID" value="QFU76878.1"/>
    <property type="molecule type" value="Genomic_DNA"/>
</dbReference>
<dbReference type="PANTHER" id="PTHR43606">
    <property type="entry name" value="PHOSPHATASE, PUTATIVE (AFU_ORTHOLOGUE AFUA_6G08710)-RELATED"/>
    <property type="match status" value="1"/>
</dbReference>
<evidence type="ECO:0000313" key="5">
    <source>
        <dbReference type="Proteomes" id="UP000326287"/>
    </source>
</evidence>
<dbReference type="OrthoDB" id="327733at2"/>
<dbReference type="CDD" id="cd07389">
    <property type="entry name" value="MPP_PhoD"/>
    <property type="match status" value="1"/>
</dbReference>
<protein>
    <submittedName>
        <fullName evidence="4">Alkaline phosphatase</fullName>
    </submittedName>
</protein>
<dbReference type="InterPro" id="IPR018946">
    <property type="entry name" value="PhoD-like_MPP"/>
</dbReference>
<dbReference type="PROSITE" id="PS51318">
    <property type="entry name" value="TAT"/>
    <property type="match status" value="1"/>
</dbReference>
<evidence type="ECO:0000256" key="1">
    <source>
        <dbReference type="SAM" id="MobiDB-lite"/>
    </source>
</evidence>
<dbReference type="SUPFAM" id="SSF56300">
    <property type="entry name" value="Metallo-dependent phosphatases"/>
    <property type="match status" value="1"/>
</dbReference>
<gene>
    <name evidence="4" type="ORF">EY643_15145</name>
</gene>
<feature type="region of interest" description="Disordered" evidence="1">
    <location>
        <begin position="238"/>
        <end position="258"/>
    </location>
</feature>
<dbReference type="Gene3D" id="3.60.21.70">
    <property type="entry name" value="PhoD-like phosphatase"/>
    <property type="match status" value="1"/>
</dbReference>
<accession>A0A5P9NPQ4</accession>
<dbReference type="PANTHER" id="PTHR43606:SF2">
    <property type="entry name" value="ALKALINE PHOSPHATASE FAMILY PROTEIN (AFU_ORTHOLOGUE AFUA_5G03860)"/>
    <property type="match status" value="1"/>
</dbReference>
<feature type="domain" description="Phospholipase D N-terminal" evidence="3">
    <location>
        <begin position="40"/>
        <end position="127"/>
    </location>
</feature>
<proteinExistence type="predicted"/>